<sequence length="388" mass="42161">MNLILKIFLLSFLTVCLADEAIINATSNWVFPPGAQNSINFTYLEASVQDYLRTAATQNQTTGWASSAVHAGDSIDIKWRNSGSRQMELWCLNCWNAYQGTSGRDACNNYTNDEATNFQRYDVDTSAQGWRTVSQQSATVSAGICAYGFKGIADVYDITVAYPYVNPTFPNTEDVRHDFSVDSPAGKAVAPISTSSTTLATRTTRTSRTSTRTYSYYYPTYSSHHYSSSSTEKNSHAGAIAGGVIGASAGFLLLLLIIHALRSSHEKHENAIRLQKRPRTFQVTPYNRPTPTRRPVPVTTPSSSASEGEVRPPARRRDTDGDDMPPPAYEEVVVDAVRQAESGHGSEAATGVGTGQAVTTADTGRQLPSLPGASTEANDGSMRRRSSW</sequence>
<evidence type="ECO:0000256" key="3">
    <source>
        <dbReference type="SAM" id="SignalP"/>
    </source>
</evidence>
<evidence type="ECO:0000256" key="1">
    <source>
        <dbReference type="SAM" id="MobiDB-lite"/>
    </source>
</evidence>
<keyword evidence="3" id="KW-0732">Signal</keyword>
<feature type="region of interest" description="Disordered" evidence="1">
    <location>
        <begin position="269"/>
        <end position="388"/>
    </location>
</feature>
<keyword evidence="2" id="KW-0812">Transmembrane</keyword>
<feature type="compositionally biased region" description="Basic and acidic residues" evidence="1">
    <location>
        <begin position="308"/>
        <end position="319"/>
    </location>
</feature>
<organism evidence="4 5">
    <name type="scientific">Lophiotrema nucula</name>
    <dbReference type="NCBI Taxonomy" id="690887"/>
    <lineage>
        <taxon>Eukaryota</taxon>
        <taxon>Fungi</taxon>
        <taxon>Dikarya</taxon>
        <taxon>Ascomycota</taxon>
        <taxon>Pezizomycotina</taxon>
        <taxon>Dothideomycetes</taxon>
        <taxon>Pleosporomycetidae</taxon>
        <taxon>Pleosporales</taxon>
        <taxon>Lophiotremataceae</taxon>
        <taxon>Lophiotrema</taxon>
    </lineage>
</organism>
<feature type="chain" id="PRO_5025572945" description="Mid2 domain-containing protein" evidence="3">
    <location>
        <begin position="19"/>
        <end position="388"/>
    </location>
</feature>
<feature type="compositionally biased region" description="Low complexity" evidence="1">
    <location>
        <begin position="283"/>
        <end position="304"/>
    </location>
</feature>
<dbReference type="Proteomes" id="UP000799770">
    <property type="component" value="Unassembled WGS sequence"/>
</dbReference>
<feature type="compositionally biased region" description="Low complexity" evidence="1">
    <location>
        <begin position="348"/>
        <end position="364"/>
    </location>
</feature>
<keyword evidence="2" id="KW-1133">Transmembrane helix</keyword>
<name>A0A6A5Z3E4_9PLEO</name>
<dbReference type="EMBL" id="ML977327">
    <property type="protein sequence ID" value="KAF2113586.1"/>
    <property type="molecule type" value="Genomic_DNA"/>
</dbReference>
<keyword evidence="2" id="KW-0472">Membrane</keyword>
<accession>A0A6A5Z3E4</accession>
<proteinExistence type="predicted"/>
<evidence type="ECO:0000313" key="4">
    <source>
        <dbReference type="EMBL" id="KAF2113586.1"/>
    </source>
</evidence>
<evidence type="ECO:0008006" key="6">
    <source>
        <dbReference type="Google" id="ProtNLM"/>
    </source>
</evidence>
<keyword evidence="5" id="KW-1185">Reference proteome</keyword>
<reference evidence="4" key="1">
    <citation type="journal article" date="2020" name="Stud. Mycol.">
        <title>101 Dothideomycetes genomes: a test case for predicting lifestyles and emergence of pathogens.</title>
        <authorList>
            <person name="Haridas S."/>
            <person name="Albert R."/>
            <person name="Binder M."/>
            <person name="Bloem J."/>
            <person name="Labutti K."/>
            <person name="Salamov A."/>
            <person name="Andreopoulos B."/>
            <person name="Baker S."/>
            <person name="Barry K."/>
            <person name="Bills G."/>
            <person name="Bluhm B."/>
            <person name="Cannon C."/>
            <person name="Castanera R."/>
            <person name="Culley D."/>
            <person name="Daum C."/>
            <person name="Ezra D."/>
            <person name="Gonzalez J."/>
            <person name="Henrissat B."/>
            <person name="Kuo A."/>
            <person name="Liang C."/>
            <person name="Lipzen A."/>
            <person name="Lutzoni F."/>
            <person name="Magnuson J."/>
            <person name="Mondo S."/>
            <person name="Nolan M."/>
            <person name="Ohm R."/>
            <person name="Pangilinan J."/>
            <person name="Park H.-J."/>
            <person name="Ramirez L."/>
            <person name="Alfaro M."/>
            <person name="Sun H."/>
            <person name="Tritt A."/>
            <person name="Yoshinaga Y."/>
            <person name="Zwiers L.-H."/>
            <person name="Turgeon B."/>
            <person name="Goodwin S."/>
            <person name="Spatafora J."/>
            <person name="Crous P."/>
            <person name="Grigoriev I."/>
        </authorList>
    </citation>
    <scope>NUCLEOTIDE SEQUENCE</scope>
    <source>
        <strain evidence="4">CBS 627.86</strain>
    </source>
</reference>
<evidence type="ECO:0000313" key="5">
    <source>
        <dbReference type="Proteomes" id="UP000799770"/>
    </source>
</evidence>
<feature type="transmembrane region" description="Helical" evidence="2">
    <location>
        <begin position="237"/>
        <end position="258"/>
    </location>
</feature>
<protein>
    <recommendedName>
        <fullName evidence="6">Mid2 domain-containing protein</fullName>
    </recommendedName>
</protein>
<dbReference type="AlphaFoldDB" id="A0A6A5Z3E4"/>
<evidence type="ECO:0000256" key="2">
    <source>
        <dbReference type="SAM" id="Phobius"/>
    </source>
</evidence>
<gene>
    <name evidence="4" type="ORF">BDV96DRAFT_601078</name>
</gene>
<feature type="signal peptide" evidence="3">
    <location>
        <begin position="1"/>
        <end position="18"/>
    </location>
</feature>